<dbReference type="GeneID" id="89523286"/>
<dbReference type="SUPFAM" id="SSF54427">
    <property type="entry name" value="NTF2-like"/>
    <property type="match status" value="1"/>
</dbReference>
<dbReference type="Gene3D" id="3.10.450.50">
    <property type="match status" value="1"/>
</dbReference>
<keyword evidence="3" id="KW-1185">Reference proteome</keyword>
<sequence>MEQREAAICQWFDMWLTKRDTGIRDLFAPDAVYIESWGPEYHGADKIAWWFTEWNRRGTVERWDIRQFFHKGDQTVVEWTFANRMDDGRREVFEGMTLVRWTATGQIARLQEFGCNLGRYDPYAHGPEPRFREQQAAWF</sequence>
<dbReference type="RefSeq" id="WP_119311187.1">
    <property type="nucleotide sequence ID" value="NZ_CP034413.3"/>
</dbReference>
<dbReference type="AlphaFoldDB" id="A0A4D7AKU5"/>
<name>A0A4D7AKU5_9FIRM</name>
<evidence type="ECO:0000259" key="1">
    <source>
        <dbReference type="Pfam" id="PF12680"/>
    </source>
</evidence>
<dbReference type="Proteomes" id="UP000298642">
    <property type="component" value="Chromosome"/>
</dbReference>
<organism evidence="2 3">
    <name type="scientific">Dysosmobacter welbionis</name>
    <dbReference type="NCBI Taxonomy" id="2093857"/>
    <lineage>
        <taxon>Bacteria</taxon>
        <taxon>Bacillati</taxon>
        <taxon>Bacillota</taxon>
        <taxon>Clostridia</taxon>
        <taxon>Eubacteriales</taxon>
        <taxon>Oscillospiraceae</taxon>
        <taxon>Dysosmobacter</taxon>
    </lineage>
</organism>
<feature type="domain" description="SnoaL-like" evidence="1">
    <location>
        <begin position="10"/>
        <end position="109"/>
    </location>
</feature>
<protein>
    <submittedName>
        <fullName evidence="2">Nuclear transport factor 2 family protein</fullName>
    </submittedName>
</protein>
<dbReference type="Pfam" id="PF12680">
    <property type="entry name" value="SnoaL_2"/>
    <property type="match status" value="1"/>
</dbReference>
<dbReference type="InterPro" id="IPR037401">
    <property type="entry name" value="SnoaL-like"/>
</dbReference>
<dbReference type="EMBL" id="CP034413">
    <property type="protein sequence ID" value="QCI58273.1"/>
    <property type="molecule type" value="Genomic_DNA"/>
</dbReference>
<gene>
    <name evidence="2" type="ORF">EIO64_02710</name>
</gene>
<evidence type="ECO:0000313" key="2">
    <source>
        <dbReference type="EMBL" id="QCI58273.1"/>
    </source>
</evidence>
<reference evidence="3" key="1">
    <citation type="submission" date="2018-12" db="EMBL/GenBank/DDBJ databases">
        <title>Dusodibacter welbiota gen. nov., sp. nov., isolated from human faeces and emended description of the Oscillibacter genus.</title>
        <authorList>
            <person name="Le Roy T."/>
            <person name="Van der Smissen P."/>
            <person name="Delzenne N."/>
            <person name="Muccioli G."/>
            <person name="Collet J.F."/>
            <person name="Cani P.D."/>
        </authorList>
    </citation>
    <scope>NUCLEOTIDE SEQUENCE [LARGE SCALE GENOMIC DNA]</scope>
    <source>
        <strain evidence="3">J115</strain>
    </source>
</reference>
<dbReference type="KEGG" id="obj:EIO64_02710"/>
<proteinExistence type="predicted"/>
<dbReference type="InterPro" id="IPR032710">
    <property type="entry name" value="NTF2-like_dom_sf"/>
</dbReference>
<evidence type="ECO:0000313" key="3">
    <source>
        <dbReference type="Proteomes" id="UP000298642"/>
    </source>
</evidence>
<accession>A0A4D7AKU5</accession>